<dbReference type="AlphaFoldDB" id="A0A9P1P8I5"/>
<name>A0A9P1P8I5_PARSO</name>
<reference evidence="2" key="1">
    <citation type="submission" date="2015-01" db="EMBL/GenBank/DDBJ databases">
        <authorList>
            <person name="Aslett A.Martin."/>
            <person name="De Silva Nishadi"/>
        </authorList>
    </citation>
    <scope>NUCLEOTIDE SEQUENCE [LARGE SCALE GENOMIC DNA]</scope>
    <source>
        <strain evidence="2">UMC4404</strain>
    </source>
</reference>
<accession>A0A9P1P8I5</accession>
<gene>
    <name evidence="1" type="ORF">UMC4404_32241</name>
</gene>
<dbReference type="RefSeq" id="WP_155490188.1">
    <property type="nucleotide sequence ID" value="NZ_CDNY01000001.1"/>
</dbReference>
<sequence>MANNQNEVLALQEMEYEVSDQDARVTTSPVCISAISGITGGIWNSSISFSCKEA</sequence>
<protein>
    <submittedName>
        <fullName evidence="1">Uncharacterized protein</fullName>
    </submittedName>
</protein>
<proteinExistence type="predicted"/>
<dbReference type="NCBIfam" id="NF038154">
    <property type="entry name" value="lanthi_III_a"/>
    <property type="match status" value="1"/>
</dbReference>
<organism evidence="1 2">
    <name type="scientific">Paraclostridium sordellii</name>
    <name type="common">Clostridium sordellii</name>
    <dbReference type="NCBI Taxonomy" id="1505"/>
    <lineage>
        <taxon>Bacteria</taxon>
        <taxon>Bacillati</taxon>
        <taxon>Bacillota</taxon>
        <taxon>Clostridia</taxon>
        <taxon>Peptostreptococcales</taxon>
        <taxon>Peptostreptococcaceae</taxon>
        <taxon>Paraclostridium</taxon>
    </lineage>
</organism>
<comment type="caution">
    <text evidence="1">The sequence shown here is derived from an EMBL/GenBank/DDBJ whole genome shotgun (WGS) entry which is preliminary data.</text>
</comment>
<dbReference type="Proteomes" id="UP000049685">
    <property type="component" value="Unassembled WGS sequence"/>
</dbReference>
<evidence type="ECO:0000313" key="2">
    <source>
        <dbReference type="Proteomes" id="UP000049685"/>
    </source>
</evidence>
<evidence type="ECO:0000313" key="1">
    <source>
        <dbReference type="EMBL" id="CEN31392.1"/>
    </source>
</evidence>
<dbReference type="EMBL" id="CDNY01000001">
    <property type="protein sequence ID" value="CEN31392.1"/>
    <property type="molecule type" value="Genomic_DNA"/>
</dbReference>